<evidence type="ECO:0000256" key="7">
    <source>
        <dbReference type="ARBA" id="ARBA00032166"/>
    </source>
</evidence>
<dbReference type="GO" id="GO:0052905">
    <property type="term" value="F:tRNA (guanosine(9)-N1)-methyltransferase activity"/>
    <property type="evidence" value="ECO:0007669"/>
    <property type="project" value="UniProtKB-EC"/>
</dbReference>
<keyword evidence="5" id="KW-0949">S-adenosyl-L-methionine</keyword>
<dbReference type="EC" id="2.1.1.221" evidence="1"/>
<keyword evidence="3" id="KW-0489">Methyltransferase</keyword>
<evidence type="ECO:0000256" key="9">
    <source>
        <dbReference type="SAM" id="MobiDB-lite"/>
    </source>
</evidence>
<keyword evidence="4" id="KW-0808">Transferase</keyword>
<organism evidence="11">
    <name type="scientific">Rhodotorula toruloides</name>
    <name type="common">Yeast</name>
    <name type="synonym">Rhodosporidium toruloides</name>
    <dbReference type="NCBI Taxonomy" id="5286"/>
    <lineage>
        <taxon>Eukaryota</taxon>
        <taxon>Fungi</taxon>
        <taxon>Dikarya</taxon>
        <taxon>Basidiomycota</taxon>
        <taxon>Pucciniomycotina</taxon>
        <taxon>Microbotryomycetes</taxon>
        <taxon>Sporidiobolales</taxon>
        <taxon>Sporidiobolaceae</taxon>
        <taxon>Rhodotorula</taxon>
    </lineage>
</organism>
<protein>
    <recommendedName>
        <fullName evidence="2">tRNA (guanine(9)-N1)-methyltransferase</fullName>
        <ecNumber evidence="1">2.1.1.221</ecNumber>
    </recommendedName>
    <alternativeName>
        <fullName evidence="7">tRNA methyltransferase 10</fullName>
    </alternativeName>
    <alternativeName>
        <fullName evidence="6">tRNA(m1G9)-methyltransferase</fullName>
    </alternativeName>
</protein>
<feature type="compositionally biased region" description="Basic and acidic residues" evidence="9">
    <location>
        <begin position="406"/>
        <end position="422"/>
    </location>
</feature>
<comment type="catalytic activity">
    <reaction evidence="8">
        <text>guanosine(9) in tRNA + S-adenosyl-L-methionine = N(1)-methylguanosine(9) in tRNA + S-adenosyl-L-homocysteine + H(+)</text>
        <dbReference type="Rhea" id="RHEA:43156"/>
        <dbReference type="Rhea" id="RHEA-COMP:10367"/>
        <dbReference type="Rhea" id="RHEA-COMP:10368"/>
        <dbReference type="ChEBI" id="CHEBI:15378"/>
        <dbReference type="ChEBI" id="CHEBI:57856"/>
        <dbReference type="ChEBI" id="CHEBI:59789"/>
        <dbReference type="ChEBI" id="CHEBI:73542"/>
        <dbReference type="ChEBI" id="CHEBI:74269"/>
        <dbReference type="EC" id="2.1.1.221"/>
    </reaction>
</comment>
<feature type="region of interest" description="Disordered" evidence="9">
    <location>
        <begin position="355"/>
        <end position="431"/>
    </location>
</feature>
<evidence type="ECO:0000256" key="5">
    <source>
        <dbReference type="ARBA" id="ARBA00022691"/>
    </source>
</evidence>
<dbReference type="AlphaFoldDB" id="A0A061BHT7"/>
<feature type="compositionally biased region" description="Acidic residues" evidence="9">
    <location>
        <begin position="375"/>
        <end position="397"/>
    </location>
</feature>
<dbReference type="PANTHER" id="PTHR13563">
    <property type="entry name" value="TRNA (GUANINE-9-) METHYLTRANSFERASE"/>
    <property type="match status" value="1"/>
</dbReference>
<proteinExistence type="predicted"/>
<dbReference type="PROSITE" id="PS51675">
    <property type="entry name" value="SAM_MT_TRM10"/>
    <property type="match status" value="1"/>
</dbReference>
<feature type="compositionally biased region" description="Polar residues" evidence="9">
    <location>
        <begin position="10"/>
        <end position="23"/>
    </location>
</feature>
<evidence type="ECO:0000256" key="2">
    <source>
        <dbReference type="ARBA" id="ARBA00020451"/>
    </source>
</evidence>
<evidence type="ECO:0000256" key="4">
    <source>
        <dbReference type="ARBA" id="ARBA00022679"/>
    </source>
</evidence>
<dbReference type="InterPro" id="IPR028564">
    <property type="entry name" value="MT_TRM10-typ"/>
</dbReference>
<dbReference type="GO" id="GO:0000049">
    <property type="term" value="F:tRNA binding"/>
    <property type="evidence" value="ECO:0007669"/>
    <property type="project" value="TreeGrafter"/>
</dbReference>
<dbReference type="EMBL" id="LK052949">
    <property type="protein sequence ID" value="CDR47460.1"/>
    <property type="molecule type" value="Genomic_DNA"/>
</dbReference>
<dbReference type="CDD" id="cd18089">
    <property type="entry name" value="SPOUT_Trm10-like"/>
    <property type="match status" value="1"/>
</dbReference>
<evidence type="ECO:0000256" key="6">
    <source>
        <dbReference type="ARBA" id="ARBA00031792"/>
    </source>
</evidence>
<dbReference type="PANTHER" id="PTHR13563:SF13">
    <property type="entry name" value="TRNA METHYLTRANSFERASE 10 HOMOLOG A"/>
    <property type="match status" value="1"/>
</dbReference>
<evidence type="ECO:0000313" key="11">
    <source>
        <dbReference type="EMBL" id="CDR47460.1"/>
    </source>
</evidence>
<dbReference type="OrthoDB" id="278300at2759"/>
<evidence type="ECO:0000259" key="10">
    <source>
        <dbReference type="PROSITE" id="PS51675"/>
    </source>
</evidence>
<feature type="region of interest" description="Disordered" evidence="9">
    <location>
        <begin position="1"/>
        <end position="91"/>
    </location>
</feature>
<feature type="region of interest" description="Disordered" evidence="9">
    <location>
        <begin position="201"/>
        <end position="226"/>
    </location>
</feature>
<name>A0A061BHT7_RHOTO</name>
<sequence length="431" mass="46516">MSDSAPLPLSTDQATAPVSTSEVAANGAAPTPEALTAPSADAQPAASTSTSTLPPGMTKTALKRQRKQEAFQAKKLVKRQQEKERKKAKAAEIKRLVAEGVMEKPESKKRKKAGGGPHGARIVIDMGFDELMTEKEVKSMASQLAYCYSANRASSRPFPILVTSFNGRLREGYDKRGDFKSWKGVEWWDDGVEKLWDGVKEAEQAETAAETATSAGDASSAEAPVASTSSAPLNTLGVLSGQPCTRVPRSTVTYLTGDSPNVLTSLTPGHTYILGGIVDRNRYKNLCLNKANSLGIAHAQLPIGEYLPEMQTRKVLTVNQVFEILVNWVEAGEKDGKEGWGEALRKVMPERKFDPDARKKRREARRNAGETVSASEDEAEDEQASGEVYVAEDEDGDAQMVVEQVEEARGEAEVAEESKEAEAVASSVDAK</sequence>
<dbReference type="Gene3D" id="3.40.1280.30">
    <property type="match status" value="1"/>
</dbReference>
<dbReference type="InterPro" id="IPR007356">
    <property type="entry name" value="tRNA_m1G_MeTrfase_euk"/>
</dbReference>
<feature type="domain" description="SAM-dependent MTase TRM10-type" evidence="10">
    <location>
        <begin position="108"/>
        <end position="355"/>
    </location>
</feature>
<evidence type="ECO:0000256" key="1">
    <source>
        <dbReference type="ARBA" id="ARBA00012797"/>
    </source>
</evidence>
<dbReference type="GO" id="GO:0002939">
    <property type="term" value="P:tRNA N1-guanine methylation"/>
    <property type="evidence" value="ECO:0007669"/>
    <property type="project" value="TreeGrafter"/>
</dbReference>
<reference evidence="11" key="1">
    <citation type="journal article" date="2014" name="Genome Announc.">
        <title>Draft genome sequence of Rhodosporidium toruloides CECT1137, an oleaginous yeast of biotechnological interest.</title>
        <authorList>
            <person name="Morin N."/>
            <person name="Calcas X."/>
            <person name="Devillers H."/>
            <person name="Durrens P."/>
            <person name="Sherman D.J."/>
            <person name="Nicaud J.-M."/>
            <person name="Neuveglise C."/>
        </authorList>
    </citation>
    <scope>NUCLEOTIDE SEQUENCE</scope>
    <source>
        <strain evidence="11">CECT1137</strain>
    </source>
</reference>
<dbReference type="InterPro" id="IPR038459">
    <property type="entry name" value="MT_TRM10-typ_sf"/>
</dbReference>
<feature type="compositionally biased region" description="Low complexity" evidence="9">
    <location>
        <begin position="205"/>
        <end position="223"/>
    </location>
</feature>
<feature type="compositionally biased region" description="Basic and acidic residues" evidence="9">
    <location>
        <begin position="79"/>
        <end position="91"/>
    </location>
</feature>
<accession>A0A061BHT7</accession>
<gene>
    <name evidence="11" type="ORF">RHTO0S_14e03928g</name>
</gene>
<dbReference type="GO" id="GO:0005634">
    <property type="term" value="C:nucleus"/>
    <property type="evidence" value="ECO:0007669"/>
    <property type="project" value="TreeGrafter"/>
</dbReference>
<evidence type="ECO:0000256" key="3">
    <source>
        <dbReference type="ARBA" id="ARBA00022603"/>
    </source>
</evidence>
<evidence type="ECO:0000256" key="8">
    <source>
        <dbReference type="ARBA" id="ARBA00048434"/>
    </source>
</evidence>